<name>A0ACB6Q8E6_9PLEO</name>
<proteinExistence type="predicted"/>
<comment type="caution">
    <text evidence="1">The sequence shown here is derived from an EMBL/GenBank/DDBJ whole genome shotgun (WGS) entry which is preliminary data.</text>
</comment>
<reference evidence="1" key="1">
    <citation type="journal article" date="2020" name="Stud. Mycol.">
        <title>101 Dothideomycetes genomes: a test case for predicting lifestyles and emergence of pathogens.</title>
        <authorList>
            <person name="Haridas S."/>
            <person name="Albert R."/>
            <person name="Binder M."/>
            <person name="Bloem J."/>
            <person name="Labutti K."/>
            <person name="Salamov A."/>
            <person name="Andreopoulos B."/>
            <person name="Baker S."/>
            <person name="Barry K."/>
            <person name="Bills G."/>
            <person name="Bluhm B."/>
            <person name="Cannon C."/>
            <person name="Castanera R."/>
            <person name="Culley D."/>
            <person name="Daum C."/>
            <person name="Ezra D."/>
            <person name="Gonzalez J."/>
            <person name="Henrissat B."/>
            <person name="Kuo A."/>
            <person name="Liang C."/>
            <person name="Lipzen A."/>
            <person name="Lutzoni F."/>
            <person name="Magnuson J."/>
            <person name="Mondo S."/>
            <person name="Nolan M."/>
            <person name="Ohm R."/>
            <person name="Pangilinan J."/>
            <person name="Park H.-J."/>
            <person name="Ramirez L."/>
            <person name="Alfaro M."/>
            <person name="Sun H."/>
            <person name="Tritt A."/>
            <person name="Yoshinaga Y."/>
            <person name="Zwiers L.-H."/>
            <person name="Turgeon B."/>
            <person name="Goodwin S."/>
            <person name="Spatafora J."/>
            <person name="Crous P."/>
            <person name="Grigoriev I."/>
        </authorList>
    </citation>
    <scope>NUCLEOTIDE SEQUENCE</scope>
    <source>
        <strain evidence="1">ATCC 200398</strain>
    </source>
</reference>
<sequence>MKGLVTLVAGALATTCVDAHRVKEAYDRTFHWGTLKATKLPKFLTNNPLPGGTPWGNIDPKKVDPRIPPTTGVTRYYDFTISRGELAPDGYLKTSGILINGQFPGPTIEANWGDNIQVRVTNNITGPFEGTALHWHGLFQNGSAFYDGVPSVSQCPIAPGSSFTYKFQAGVFGTSWYHSHYSAQAAGGLFGPLIVYGPSHVDYDEDVGPVMLTDWFHKDYYEIVKNVMSNNSTLWANPSDNTLINARMPFNCSQVKDNTPCSNASYAKFQFKTGKTYKLRLINAGAAGMEYFSIDGQTLQVVSVDLTDIVPYNTTIVTLGVGQRSDVLFTPKAVNGTKAIWMRTLQSGKFCQRATNPTARAIVLLDGAPTNVIPATTAYPAPVDDGTCKNDPLESSIPYYAEKVPDPSVTVQITVNTIVNSTGHQLYTMNDSPFMANYNNPLIGLAYQQNYSYPSHPEWNVFNFGSNSSIRVVIWNNSSGPHPMHIHGHDMYVLYDGNDKWDGTTIVNPSNPQRRDTHNLRPHGWMVMQYNADNPGVWPFHCHIAWHLSMGMYVNFMEHPEKINQSQIPGILKQTCDPWNAYTADHTVEQIDSGV</sequence>
<keyword evidence="2" id="KW-1185">Reference proteome</keyword>
<protein>
    <submittedName>
        <fullName evidence="1">Uncharacterized protein</fullName>
    </submittedName>
</protein>
<gene>
    <name evidence="1" type="ORF">BDR25DRAFT_384882</name>
</gene>
<dbReference type="Proteomes" id="UP000799755">
    <property type="component" value="Unassembled WGS sequence"/>
</dbReference>
<dbReference type="EMBL" id="MU003553">
    <property type="protein sequence ID" value="KAF2463140.1"/>
    <property type="molecule type" value="Genomic_DNA"/>
</dbReference>
<organism evidence="1 2">
    <name type="scientific">Lindgomyces ingoldianus</name>
    <dbReference type="NCBI Taxonomy" id="673940"/>
    <lineage>
        <taxon>Eukaryota</taxon>
        <taxon>Fungi</taxon>
        <taxon>Dikarya</taxon>
        <taxon>Ascomycota</taxon>
        <taxon>Pezizomycotina</taxon>
        <taxon>Dothideomycetes</taxon>
        <taxon>Pleosporomycetidae</taxon>
        <taxon>Pleosporales</taxon>
        <taxon>Lindgomycetaceae</taxon>
        <taxon>Lindgomyces</taxon>
    </lineage>
</organism>
<evidence type="ECO:0000313" key="1">
    <source>
        <dbReference type="EMBL" id="KAF2463140.1"/>
    </source>
</evidence>
<accession>A0ACB6Q8E6</accession>
<evidence type="ECO:0000313" key="2">
    <source>
        <dbReference type="Proteomes" id="UP000799755"/>
    </source>
</evidence>